<feature type="region of interest" description="Disordered" evidence="1">
    <location>
        <begin position="1"/>
        <end position="27"/>
    </location>
</feature>
<feature type="region of interest" description="Disordered" evidence="1">
    <location>
        <begin position="41"/>
        <end position="96"/>
    </location>
</feature>
<feature type="compositionally biased region" description="Basic and acidic residues" evidence="1">
    <location>
        <begin position="41"/>
        <end position="50"/>
    </location>
</feature>
<dbReference type="RefSeq" id="WP_229275939.1">
    <property type="nucleotide sequence ID" value="NZ_WKJD01000006.1"/>
</dbReference>
<keyword evidence="2" id="KW-0812">Transmembrane</keyword>
<dbReference type="EMBL" id="WKJD01000006">
    <property type="protein sequence ID" value="MRX42666.1"/>
    <property type="molecule type" value="Genomic_DNA"/>
</dbReference>
<reference evidence="3 4" key="1">
    <citation type="submission" date="2019-11" db="EMBL/GenBank/DDBJ databases">
        <title>Agromyces kandeliae sp. nov., isolated from mangrove soil.</title>
        <authorList>
            <person name="Wang R."/>
        </authorList>
    </citation>
    <scope>NUCLEOTIDE SEQUENCE [LARGE SCALE GENOMIC DNA]</scope>
    <source>
        <strain evidence="3 4">Q22</strain>
    </source>
</reference>
<evidence type="ECO:0000256" key="1">
    <source>
        <dbReference type="SAM" id="MobiDB-lite"/>
    </source>
</evidence>
<keyword evidence="2" id="KW-0472">Membrane</keyword>
<sequence length="290" mass="29111">MATQQERAALEARVYSRAGADDPRVERIDPATGRTLLVTESEWRLLELDRPTGGNASAGAPRGRAAPGGAPRSTRSDAASPAPHPGHRASAPPRRRAAGVAAIAAGLLAVAAIAANAAGPSHGTPDGATPAPTHEPEVTVLVVPAAPPAGGAIAGTADRVRGLGTMAAFHDPDLVPEVRDGWLEAAYPSARSALILDRDGPIAGVAVYAVSKPNGVGCLVARMGTSGMASNCAALRMLASDGLSLQTRVPVGLAADGVLGDGIAAEAADSDLLVAEWHADGTFLVARVPD</sequence>
<evidence type="ECO:0000256" key="2">
    <source>
        <dbReference type="SAM" id="Phobius"/>
    </source>
</evidence>
<dbReference type="Proteomes" id="UP000476511">
    <property type="component" value="Unassembled WGS sequence"/>
</dbReference>
<evidence type="ECO:0000313" key="4">
    <source>
        <dbReference type="Proteomes" id="UP000476511"/>
    </source>
</evidence>
<name>A0A6L5QXW1_9MICO</name>
<feature type="transmembrane region" description="Helical" evidence="2">
    <location>
        <begin position="97"/>
        <end position="115"/>
    </location>
</feature>
<keyword evidence="4" id="KW-1185">Reference proteome</keyword>
<comment type="caution">
    <text evidence="3">The sequence shown here is derived from an EMBL/GenBank/DDBJ whole genome shotgun (WGS) entry which is preliminary data.</text>
</comment>
<proteinExistence type="predicted"/>
<organism evidence="3 4">
    <name type="scientific">Agromyces kandeliae</name>
    <dbReference type="NCBI Taxonomy" id="2666141"/>
    <lineage>
        <taxon>Bacteria</taxon>
        <taxon>Bacillati</taxon>
        <taxon>Actinomycetota</taxon>
        <taxon>Actinomycetes</taxon>
        <taxon>Micrococcales</taxon>
        <taxon>Microbacteriaceae</taxon>
        <taxon>Agromyces</taxon>
    </lineage>
</organism>
<accession>A0A6L5QXW1</accession>
<keyword evidence="2" id="KW-1133">Transmembrane helix</keyword>
<evidence type="ECO:0000313" key="3">
    <source>
        <dbReference type="EMBL" id="MRX42666.1"/>
    </source>
</evidence>
<gene>
    <name evidence="3" type="ORF">GJR97_02890</name>
</gene>
<feature type="compositionally biased region" description="Low complexity" evidence="1">
    <location>
        <begin position="53"/>
        <end position="72"/>
    </location>
</feature>
<dbReference type="AlphaFoldDB" id="A0A6L5QXW1"/>
<protein>
    <submittedName>
        <fullName evidence="3">Uncharacterized protein</fullName>
    </submittedName>
</protein>